<dbReference type="PANTHER" id="PTHR21248:SF12">
    <property type="entry name" value="CARDIOLIPIN SYNTHASE C"/>
    <property type="match status" value="1"/>
</dbReference>
<dbReference type="Gene3D" id="3.30.870.10">
    <property type="entry name" value="Endonuclease Chain A"/>
    <property type="match status" value="2"/>
</dbReference>
<reference evidence="2 3" key="1">
    <citation type="submission" date="2018-11" db="EMBL/GenBank/DDBJ databases">
        <title>Genomic Encyclopedia of Type Strains, Phase IV (KMG-IV): sequencing the most valuable type-strain genomes for metagenomic binning, comparative biology and taxonomic classification.</title>
        <authorList>
            <person name="Goeker M."/>
        </authorList>
    </citation>
    <scope>NUCLEOTIDE SEQUENCE [LARGE SCALE GENOMIC DNA]</scope>
    <source>
        <strain evidence="2 3">DSM 21945</strain>
    </source>
</reference>
<proteinExistence type="predicted"/>
<evidence type="ECO:0000313" key="2">
    <source>
        <dbReference type="EMBL" id="ROQ24341.1"/>
    </source>
</evidence>
<dbReference type="STRING" id="584787.GCA_001247655_00892"/>
<dbReference type="RefSeq" id="WP_050659792.1">
    <property type="nucleotide sequence ID" value="NZ_JBLXEP010000026.1"/>
</dbReference>
<dbReference type="InterPro" id="IPR001736">
    <property type="entry name" value="PLipase_D/transphosphatidylase"/>
</dbReference>
<protein>
    <submittedName>
        <fullName evidence="2">Putative cardiolipin synthase</fullName>
    </submittedName>
</protein>
<dbReference type="SUPFAM" id="SSF56024">
    <property type="entry name" value="Phospholipase D/nuclease"/>
    <property type="match status" value="2"/>
</dbReference>
<dbReference type="AlphaFoldDB" id="A0A3N1PA91"/>
<evidence type="ECO:0000259" key="1">
    <source>
        <dbReference type="PROSITE" id="PS50035"/>
    </source>
</evidence>
<gene>
    <name evidence="2" type="ORF">EDC28_107224</name>
</gene>
<sequence>MSGLRWWLTSLSLLVAGAINRVPRFAREPSYRLPVPAGTPWQQRLGTGVRLLWDNKDALATRLALIQNAKASIDAQYYQWRADTSGKLLLAAVLDAAERGVRVRLLIDDVHTDDDPLIARLNVHQNVSIRLFNPFGSRVLTPITRPLEWLWDFSRANHRMHNKALIVDGELVVLGGRNVGDEYFGLHPRRNFLDMDLLAVGPIAEDVAEAFDLFYNAQWAVPVSRLISLRPLKREARQAFKNLKAFWDRPQCQALLASLPRDVLEQPLHPAGMEVLFDPPSKVHPLRKQRRRAGSRTAIALGRLARETRHELLVVSPYLVPSGEILGQMGQLKGAGAQVRILTNSLAANDVVIAHSGYAAQRHAMLATGIELFELASDADLPGGQEAGSQSGLHAKLIAYDKRRLFVGTFNLDPRSIFINTEMGLLLDCPAIVAELEAQLAPYVGGGQSWQPGFSGSALLWRRSHQGEQWSASVEPQASLWRRFLARVLSWLPVRSQL</sequence>
<dbReference type="Proteomes" id="UP000268033">
    <property type="component" value="Unassembled WGS sequence"/>
</dbReference>
<dbReference type="CDD" id="cd09111">
    <property type="entry name" value="PLDc_ymdC_like_1"/>
    <property type="match status" value="1"/>
</dbReference>
<feature type="domain" description="PLD phosphodiesterase" evidence="1">
    <location>
        <begin position="156"/>
        <end position="183"/>
    </location>
</feature>
<evidence type="ECO:0000313" key="3">
    <source>
        <dbReference type="Proteomes" id="UP000268033"/>
    </source>
</evidence>
<feature type="domain" description="PLD phosphodiesterase" evidence="1">
    <location>
        <begin position="389"/>
        <end position="416"/>
    </location>
</feature>
<name>A0A3N1PA91_9GAMM</name>
<comment type="caution">
    <text evidence="2">The sequence shown here is derived from an EMBL/GenBank/DDBJ whole genome shotgun (WGS) entry which is preliminary data.</text>
</comment>
<dbReference type="SMART" id="SM00155">
    <property type="entry name" value="PLDc"/>
    <property type="match status" value="2"/>
</dbReference>
<dbReference type="Pfam" id="PF13091">
    <property type="entry name" value="PLDc_2"/>
    <property type="match status" value="2"/>
</dbReference>
<dbReference type="PANTHER" id="PTHR21248">
    <property type="entry name" value="CARDIOLIPIN SYNTHASE"/>
    <property type="match status" value="1"/>
</dbReference>
<keyword evidence="3" id="KW-1185">Reference proteome</keyword>
<dbReference type="PROSITE" id="PS50035">
    <property type="entry name" value="PLD"/>
    <property type="match status" value="2"/>
</dbReference>
<dbReference type="GO" id="GO:0032049">
    <property type="term" value="P:cardiolipin biosynthetic process"/>
    <property type="evidence" value="ECO:0007669"/>
    <property type="project" value="UniProtKB-ARBA"/>
</dbReference>
<organism evidence="2 3">
    <name type="scientific">Gallaecimonas pentaromativorans</name>
    <dbReference type="NCBI Taxonomy" id="584787"/>
    <lineage>
        <taxon>Bacteria</taxon>
        <taxon>Pseudomonadati</taxon>
        <taxon>Pseudomonadota</taxon>
        <taxon>Gammaproteobacteria</taxon>
        <taxon>Enterobacterales</taxon>
        <taxon>Gallaecimonadaceae</taxon>
        <taxon>Gallaecimonas</taxon>
    </lineage>
</organism>
<dbReference type="CDD" id="cd09113">
    <property type="entry name" value="PLDc_ymdC_like_2"/>
    <property type="match status" value="1"/>
</dbReference>
<dbReference type="EMBL" id="RJUL01000007">
    <property type="protein sequence ID" value="ROQ24341.1"/>
    <property type="molecule type" value="Genomic_DNA"/>
</dbReference>
<dbReference type="GO" id="GO:0030572">
    <property type="term" value="F:phosphatidyltransferase activity"/>
    <property type="evidence" value="ECO:0007669"/>
    <property type="project" value="UniProtKB-ARBA"/>
</dbReference>
<dbReference type="OrthoDB" id="9814092at2"/>
<accession>A0A3N1PA91</accession>
<dbReference type="InterPro" id="IPR025202">
    <property type="entry name" value="PLD-like_dom"/>
</dbReference>